<proteinExistence type="predicted"/>
<evidence type="ECO:0000313" key="2">
    <source>
        <dbReference type="Proteomes" id="UP000031668"/>
    </source>
</evidence>
<comment type="caution">
    <text evidence="1">The sequence shown here is derived from an EMBL/GenBank/DDBJ whole genome shotgun (WGS) entry which is preliminary data.</text>
</comment>
<dbReference type="AlphaFoldDB" id="A0A0C2MH20"/>
<organism evidence="1 2">
    <name type="scientific">Thelohanellus kitauei</name>
    <name type="common">Myxosporean</name>
    <dbReference type="NCBI Taxonomy" id="669202"/>
    <lineage>
        <taxon>Eukaryota</taxon>
        <taxon>Metazoa</taxon>
        <taxon>Cnidaria</taxon>
        <taxon>Myxozoa</taxon>
        <taxon>Myxosporea</taxon>
        <taxon>Bivalvulida</taxon>
        <taxon>Platysporina</taxon>
        <taxon>Myxobolidae</taxon>
        <taxon>Thelohanellus</taxon>
    </lineage>
</organism>
<gene>
    <name evidence="1" type="ORF">RF11_02777</name>
</gene>
<name>A0A0C2MH20_THEKT</name>
<sequence length="122" mass="14150">MWPHEIEATNLVAMFRNAAQVDLGAVVLHDIIIEHLSQLDDKLKHYFQGLVPSNSDLIRNPFHVQVDMSSIQRPEKDSLLKIFLFFTTTYMYEKAFSSMTVIKTTQRVFTDTYKRLTSVLVN</sequence>
<accession>A0A0C2MH20</accession>
<dbReference type="Proteomes" id="UP000031668">
    <property type="component" value="Unassembled WGS sequence"/>
</dbReference>
<dbReference type="EMBL" id="JWZT01003531">
    <property type="protein sequence ID" value="KII66456.1"/>
    <property type="molecule type" value="Genomic_DNA"/>
</dbReference>
<keyword evidence="2" id="KW-1185">Reference proteome</keyword>
<protein>
    <submittedName>
        <fullName evidence="1">Uncharacterized protein</fullName>
    </submittedName>
</protein>
<reference evidence="1 2" key="1">
    <citation type="journal article" date="2014" name="Genome Biol. Evol.">
        <title>The genome of the myxosporean Thelohanellus kitauei shows adaptations to nutrient acquisition within its fish host.</title>
        <authorList>
            <person name="Yang Y."/>
            <person name="Xiong J."/>
            <person name="Zhou Z."/>
            <person name="Huo F."/>
            <person name="Miao W."/>
            <person name="Ran C."/>
            <person name="Liu Y."/>
            <person name="Zhang J."/>
            <person name="Feng J."/>
            <person name="Wang M."/>
            <person name="Wang M."/>
            <person name="Wang L."/>
            <person name="Yao B."/>
        </authorList>
    </citation>
    <scope>NUCLEOTIDE SEQUENCE [LARGE SCALE GENOMIC DNA]</scope>
    <source>
        <strain evidence="1">Wuqing</strain>
    </source>
</reference>
<evidence type="ECO:0000313" key="1">
    <source>
        <dbReference type="EMBL" id="KII66456.1"/>
    </source>
</evidence>
<dbReference type="OrthoDB" id="6144063at2759"/>